<gene>
    <name evidence="2" type="ORF">EVAR_736_1</name>
</gene>
<evidence type="ECO:0000313" key="2">
    <source>
        <dbReference type="EMBL" id="GBO99597.1"/>
    </source>
</evidence>
<dbReference type="Proteomes" id="UP000299102">
    <property type="component" value="Unassembled WGS sequence"/>
</dbReference>
<accession>A0A4C1SEK4</accession>
<name>A0A4C1SEK4_EUMVA</name>
<feature type="region of interest" description="Disordered" evidence="1">
    <location>
        <begin position="289"/>
        <end position="312"/>
    </location>
</feature>
<evidence type="ECO:0000313" key="3">
    <source>
        <dbReference type="Proteomes" id="UP000299102"/>
    </source>
</evidence>
<proteinExistence type="predicted"/>
<sequence length="312" mass="34616">MVTLAMDNLNPCALPVYIQGKEYILLRKNVYSFVDSLEIPTVDSRSFPMWQKNAHEAYDDGTSTIKMVIMGWSTPERSFRNPAPSQKSTYKELALDNVVKNQNDTYKVCKQRYNAFGDASISSSGVRVAIVLKSKDKDKESVENCLRREKNLLKQYGREVAASAVAFHPVSERFEGPLPLSSSIKPLHSLDIIFPPKRPATRCHPDLTRAGAGARSCLEVWKAGGSRAAVATSGEGKCDTYVSPPGDTRPASQTHLSGGAFVGPVFWDKVAVIVERTVVSEDAGWRYERPTAPTRYSPQKKLLRELSVHRPK</sequence>
<organism evidence="2 3">
    <name type="scientific">Eumeta variegata</name>
    <name type="common">Bagworm moth</name>
    <name type="synonym">Eumeta japonica</name>
    <dbReference type="NCBI Taxonomy" id="151549"/>
    <lineage>
        <taxon>Eukaryota</taxon>
        <taxon>Metazoa</taxon>
        <taxon>Ecdysozoa</taxon>
        <taxon>Arthropoda</taxon>
        <taxon>Hexapoda</taxon>
        <taxon>Insecta</taxon>
        <taxon>Pterygota</taxon>
        <taxon>Neoptera</taxon>
        <taxon>Endopterygota</taxon>
        <taxon>Lepidoptera</taxon>
        <taxon>Glossata</taxon>
        <taxon>Ditrysia</taxon>
        <taxon>Tineoidea</taxon>
        <taxon>Psychidae</taxon>
        <taxon>Oiketicinae</taxon>
        <taxon>Eumeta</taxon>
    </lineage>
</organism>
<protein>
    <submittedName>
        <fullName evidence="2">Uncharacterized protein</fullName>
    </submittedName>
</protein>
<evidence type="ECO:0000256" key="1">
    <source>
        <dbReference type="SAM" id="MobiDB-lite"/>
    </source>
</evidence>
<dbReference type="AlphaFoldDB" id="A0A4C1SEK4"/>
<keyword evidence="3" id="KW-1185">Reference proteome</keyword>
<dbReference type="EMBL" id="BGZK01000003">
    <property type="protein sequence ID" value="GBO99597.1"/>
    <property type="molecule type" value="Genomic_DNA"/>
</dbReference>
<reference evidence="2 3" key="1">
    <citation type="journal article" date="2019" name="Commun. Biol.">
        <title>The bagworm genome reveals a unique fibroin gene that provides high tensile strength.</title>
        <authorList>
            <person name="Kono N."/>
            <person name="Nakamura H."/>
            <person name="Ohtoshi R."/>
            <person name="Tomita M."/>
            <person name="Numata K."/>
            <person name="Arakawa K."/>
        </authorList>
    </citation>
    <scope>NUCLEOTIDE SEQUENCE [LARGE SCALE GENOMIC DNA]</scope>
</reference>
<feature type="compositionally biased region" description="Basic and acidic residues" evidence="1">
    <location>
        <begin position="302"/>
        <end position="312"/>
    </location>
</feature>
<comment type="caution">
    <text evidence="2">The sequence shown here is derived from an EMBL/GenBank/DDBJ whole genome shotgun (WGS) entry which is preliminary data.</text>
</comment>